<evidence type="ECO:0000256" key="1">
    <source>
        <dbReference type="SAM" id="SignalP"/>
    </source>
</evidence>
<dbReference type="Proteomes" id="UP000499080">
    <property type="component" value="Unassembled WGS sequence"/>
</dbReference>
<keyword evidence="3" id="KW-1185">Reference proteome</keyword>
<dbReference type="EMBL" id="BGPR01000089">
    <property type="protein sequence ID" value="GBL92832.1"/>
    <property type="molecule type" value="Genomic_DNA"/>
</dbReference>
<comment type="caution">
    <text evidence="2">The sequence shown here is derived from an EMBL/GenBank/DDBJ whole genome shotgun (WGS) entry which is preliminary data.</text>
</comment>
<gene>
    <name evidence="2" type="ORF">AVEN_4539_1</name>
</gene>
<dbReference type="OrthoDB" id="411823at2759"/>
<protein>
    <submittedName>
        <fullName evidence="2">Uncharacterized protein</fullName>
    </submittedName>
</protein>
<feature type="signal peptide" evidence="1">
    <location>
        <begin position="1"/>
        <end position="28"/>
    </location>
</feature>
<keyword evidence="1" id="KW-0732">Signal</keyword>
<organism evidence="2 3">
    <name type="scientific">Araneus ventricosus</name>
    <name type="common">Orbweaver spider</name>
    <name type="synonym">Epeira ventricosa</name>
    <dbReference type="NCBI Taxonomy" id="182803"/>
    <lineage>
        <taxon>Eukaryota</taxon>
        <taxon>Metazoa</taxon>
        <taxon>Ecdysozoa</taxon>
        <taxon>Arthropoda</taxon>
        <taxon>Chelicerata</taxon>
        <taxon>Arachnida</taxon>
        <taxon>Araneae</taxon>
        <taxon>Araneomorphae</taxon>
        <taxon>Entelegynae</taxon>
        <taxon>Araneoidea</taxon>
        <taxon>Araneidae</taxon>
        <taxon>Araneus</taxon>
    </lineage>
</organism>
<name>A0A4Y2BKQ0_ARAVE</name>
<sequence length="139" mass="15700">MIFRAYRTTSSVSLLVLSGLAPVDLVIAREAAFTNVISFGVSTHCFGRSWEPLYEVPPCNLLHPANKSIPISLEENWGTDKTEFQIFTDATVQKLIRELTASAFCVFCHGFIHHKWWAKLDDNNSVFQAEMVALRVDRP</sequence>
<proteinExistence type="predicted"/>
<evidence type="ECO:0000313" key="3">
    <source>
        <dbReference type="Proteomes" id="UP000499080"/>
    </source>
</evidence>
<evidence type="ECO:0000313" key="2">
    <source>
        <dbReference type="EMBL" id="GBL92832.1"/>
    </source>
</evidence>
<reference evidence="2 3" key="1">
    <citation type="journal article" date="2019" name="Sci. Rep.">
        <title>Orb-weaving spider Araneus ventricosus genome elucidates the spidroin gene catalogue.</title>
        <authorList>
            <person name="Kono N."/>
            <person name="Nakamura H."/>
            <person name="Ohtoshi R."/>
            <person name="Moran D.A.P."/>
            <person name="Shinohara A."/>
            <person name="Yoshida Y."/>
            <person name="Fujiwara M."/>
            <person name="Mori M."/>
            <person name="Tomita M."/>
            <person name="Arakawa K."/>
        </authorList>
    </citation>
    <scope>NUCLEOTIDE SEQUENCE [LARGE SCALE GENOMIC DNA]</scope>
</reference>
<dbReference type="AlphaFoldDB" id="A0A4Y2BKQ0"/>
<accession>A0A4Y2BKQ0</accession>
<feature type="chain" id="PRO_5021412109" evidence="1">
    <location>
        <begin position="29"/>
        <end position="139"/>
    </location>
</feature>